<evidence type="ECO:0000259" key="5">
    <source>
        <dbReference type="Pfam" id="PF00551"/>
    </source>
</evidence>
<keyword evidence="4" id="KW-0658">Purine biosynthesis</keyword>
<dbReference type="EC" id="2.1.2.2" evidence="2"/>
<dbReference type="AlphaFoldDB" id="A0A0M6XR77"/>
<evidence type="ECO:0000256" key="1">
    <source>
        <dbReference type="ARBA" id="ARBA00005054"/>
    </source>
</evidence>
<evidence type="ECO:0000256" key="3">
    <source>
        <dbReference type="ARBA" id="ARBA00022679"/>
    </source>
</evidence>
<keyword evidence="3 6" id="KW-0808">Transferase</keyword>
<protein>
    <recommendedName>
        <fullName evidence="2">phosphoribosylglycinamide formyltransferase 1</fullName>
        <ecNumber evidence="2">2.1.2.2</ecNumber>
    </recommendedName>
</protein>
<proteinExistence type="predicted"/>
<dbReference type="PANTHER" id="PTHR43369">
    <property type="entry name" value="PHOSPHORIBOSYLGLYCINAMIDE FORMYLTRANSFERASE"/>
    <property type="match status" value="1"/>
</dbReference>
<name>A0A0M6XR77_9RHOB</name>
<dbReference type="SUPFAM" id="SSF53328">
    <property type="entry name" value="Formyltransferase"/>
    <property type="match status" value="1"/>
</dbReference>
<dbReference type="Proteomes" id="UP000048908">
    <property type="component" value="Unassembled WGS sequence"/>
</dbReference>
<dbReference type="PANTHER" id="PTHR43369:SF2">
    <property type="entry name" value="PHOSPHORIBOSYLGLYCINAMIDE FORMYLTRANSFERASE"/>
    <property type="match status" value="1"/>
</dbReference>
<dbReference type="GO" id="GO:0006189">
    <property type="term" value="P:'de novo' IMP biosynthetic process"/>
    <property type="evidence" value="ECO:0007669"/>
    <property type="project" value="TreeGrafter"/>
</dbReference>
<evidence type="ECO:0000313" key="7">
    <source>
        <dbReference type="Proteomes" id="UP000048908"/>
    </source>
</evidence>
<dbReference type="Gene3D" id="3.40.50.170">
    <property type="entry name" value="Formyl transferase, N-terminal domain"/>
    <property type="match status" value="1"/>
</dbReference>
<dbReference type="STRING" id="282197.SAMN04488517_101658"/>
<sequence length="264" mass="29178">MTGAPSGVALITFDTAYGHHMAQRLSQALADGDDPLRAILAVRTKTPKPAQRRVPGLHRLRRLVSLRDRMAHRAWQLQRRADAAFARAAGPVPAWPSGCALRPCSRGQVNDAATLRWMRERNVRLLVLAGAPILRAPMIGIAPLGVLNVHSSLLPHYRGTRAEFWQVHNGDTDRAGLTVHFVDTGVDSGDIVLQVPQRAAPGDDPWLMRSRNQLNALDALPRAVRAVLAGTATRRPQIPTRERAYRFSDITPQATRRVIARVRR</sequence>
<dbReference type="RefSeq" id="WP_055682157.1">
    <property type="nucleotide sequence ID" value="NZ_CXPG01000014.1"/>
</dbReference>
<evidence type="ECO:0000256" key="4">
    <source>
        <dbReference type="ARBA" id="ARBA00022755"/>
    </source>
</evidence>
<accession>A0A0M6XR77</accession>
<evidence type="ECO:0000313" key="6">
    <source>
        <dbReference type="EMBL" id="CTQ32723.1"/>
    </source>
</evidence>
<gene>
    <name evidence="6" type="primary">purN_1</name>
    <name evidence="6" type="ORF">JAN5088_01495</name>
</gene>
<dbReference type="EMBL" id="CXPG01000014">
    <property type="protein sequence ID" value="CTQ32723.1"/>
    <property type="molecule type" value="Genomic_DNA"/>
</dbReference>
<dbReference type="OrthoDB" id="5355061at2"/>
<dbReference type="GO" id="GO:0004644">
    <property type="term" value="F:phosphoribosylglycinamide formyltransferase activity"/>
    <property type="evidence" value="ECO:0007669"/>
    <property type="project" value="UniProtKB-EC"/>
</dbReference>
<feature type="domain" description="Formyl transferase N-terminal" evidence="5">
    <location>
        <begin position="108"/>
        <end position="223"/>
    </location>
</feature>
<organism evidence="6 7">
    <name type="scientific">Jannaschia rubra</name>
    <dbReference type="NCBI Taxonomy" id="282197"/>
    <lineage>
        <taxon>Bacteria</taxon>
        <taxon>Pseudomonadati</taxon>
        <taxon>Pseudomonadota</taxon>
        <taxon>Alphaproteobacteria</taxon>
        <taxon>Rhodobacterales</taxon>
        <taxon>Roseobacteraceae</taxon>
        <taxon>Jannaschia</taxon>
    </lineage>
</organism>
<reference evidence="6 7" key="1">
    <citation type="submission" date="2015-07" db="EMBL/GenBank/DDBJ databases">
        <authorList>
            <person name="Noorani M."/>
        </authorList>
    </citation>
    <scope>NUCLEOTIDE SEQUENCE [LARGE SCALE GENOMIC DNA]</scope>
    <source>
        <strain evidence="6 7">CECT 5088</strain>
    </source>
</reference>
<evidence type="ECO:0000256" key="2">
    <source>
        <dbReference type="ARBA" id="ARBA00012254"/>
    </source>
</evidence>
<dbReference type="GO" id="GO:0005829">
    <property type="term" value="C:cytosol"/>
    <property type="evidence" value="ECO:0007669"/>
    <property type="project" value="TreeGrafter"/>
</dbReference>
<dbReference type="InterPro" id="IPR036477">
    <property type="entry name" value="Formyl_transf_N_sf"/>
</dbReference>
<keyword evidence="7" id="KW-1185">Reference proteome</keyword>
<comment type="pathway">
    <text evidence="1">Purine metabolism; IMP biosynthesis via de novo pathway; N(2)-formyl-N(1)-(5-phospho-D-ribosyl)glycinamide from N(1)-(5-phospho-D-ribosyl)glycinamide (10-formyl THF route): step 1/1.</text>
</comment>
<dbReference type="Pfam" id="PF00551">
    <property type="entry name" value="Formyl_trans_N"/>
    <property type="match status" value="1"/>
</dbReference>
<dbReference type="InterPro" id="IPR002376">
    <property type="entry name" value="Formyl_transf_N"/>
</dbReference>